<dbReference type="EMBL" id="FLUL01000001">
    <property type="protein sequence ID" value="SBV94781.1"/>
    <property type="molecule type" value="Genomic_DNA"/>
</dbReference>
<dbReference type="AlphaFoldDB" id="A0A212J5P3"/>
<protein>
    <submittedName>
        <fullName evidence="1">Uncharacterized protein</fullName>
    </submittedName>
</protein>
<organism evidence="1">
    <name type="scientific">uncultured Dysgonomonas sp</name>
    <dbReference type="NCBI Taxonomy" id="206096"/>
    <lineage>
        <taxon>Bacteria</taxon>
        <taxon>Pseudomonadati</taxon>
        <taxon>Bacteroidota</taxon>
        <taxon>Bacteroidia</taxon>
        <taxon>Bacteroidales</taxon>
        <taxon>Dysgonomonadaceae</taxon>
        <taxon>Dysgonomonas</taxon>
        <taxon>environmental samples</taxon>
    </lineage>
</organism>
<proteinExistence type="predicted"/>
<name>A0A212J5P3_9BACT</name>
<sequence>MILEHLRDGGMKTDNIMKEKKIQETGYNPSQICYTDSYSNKGYYETSATKNTVSEITKNKSIIVNTTIINKTF</sequence>
<gene>
    <name evidence="1" type="ORF">KL86DYS2_10790</name>
</gene>
<reference evidence="1" key="1">
    <citation type="submission" date="2016-04" db="EMBL/GenBank/DDBJ databases">
        <authorList>
            <person name="Evans L.H."/>
            <person name="Alamgir A."/>
            <person name="Owens N."/>
            <person name="Weber N.D."/>
            <person name="Virtaneva K."/>
            <person name="Barbian K."/>
            <person name="Babar A."/>
            <person name="Rosenke K."/>
        </authorList>
    </citation>
    <scope>NUCLEOTIDE SEQUENCE</scope>
    <source>
        <strain evidence="1">86-2</strain>
    </source>
</reference>
<evidence type="ECO:0000313" key="1">
    <source>
        <dbReference type="EMBL" id="SBV94781.1"/>
    </source>
</evidence>
<accession>A0A212J5P3</accession>